<dbReference type="GO" id="GO:0006508">
    <property type="term" value="P:proteolysis"/>
    <property type="evidence" value="ECO:0007669"/>
    <property type="project" value="UniProtKB-KW"/>
</dbReference>
<dbReference type="InterPro" id="IPR001563">
    <property type="entry name" value="Peptidase_S10"/>
</dbReference>
<dbReference type="GO" id="GO:0004185">
    <property type="term" value="F:serine-type carboxypeptidase activity"/>
    <property type="evidence" value="ECO:0007669"/>
    <property type="project" value="UniProtKB-UniRule"/>
</dbReference>
<dbReference type="Gene3D" id="3.40.50.1820">
    <property type="entry name" value="alpha/beta hydrolase"/>
    <property type="match status" value="1"/>
</dbReference>
<proteinExistence type="inferred from homology"/>
<evidence type="ECO:0000256" key="5">
    <source>
        <dbReference type="ARBA" id="ARBA00022801"/>
    </source>
</evidence>
<name>A0A182IY67_ANOAO</name>
<evidence type="ECO:0000256" key="3">
    <source>
        <dbReference type="ARBA" id="ARBA00022670"/>
    </source>
</evidence>
<dbReference type="PROSITE" id="PS00131">
    <property type="entry name" value="CARBOXYPEPT_SER_SER"/>
    <property type="match status" value="1"/>
</dbReference>
<comment type="similarity">
    <text evidence="1 7">Belongs to the peptidase S10 family.</text>
</comment>
<accession>A0A182IY67</accession>
<sequence>MMTLSGSTDHEDGFGPGKQAWGYSEVRPGAFIFWWLYFAHTTTNEDRPANYATKPLIIWLQGGPGGSSTGYGNFEEIGTLDRTLHERPHAWVKDYHVLFVDSPVGSGFSYTDDPSLLARNSSTVVDDLLAFVKDFYRTIGHSTSTDWEGTVPLYIASESYGGRTAVEFAYALEQAARAGSIRCRLLGLFLGNAWLSPLDSIGAWPDYLHRMGYLGERGRALVERRVAMVREKMEQQRQGKAMAGWHALQDAILDETGGLNCYHILKPSVKETFRLDGNSDEVLEYGETDWWRAPLASSQSSSLEALMQGPVPHKLGLAGRPPWGAQRNAVFDALGEDFLRSSVGTVERLLNETTIELVLYNGHLDLITCLPGTLAWIHRLFSQQGAASDSTREPFFAGDETDAVVEGYRSVYGPRFTLYTVLRAGHMVPADNPSAMAHILRSHIAPI</sequence>
<dbReference type="InterPro" id="IPR018202">
    <property type="entry name" value="Ser_caboxypep_ser_AS"/>
</dbReference>
<dbReference type="InterPro" id="IPR029058">
    <property type="entry name" value="AB_hydrolase_fold"/>
</dbReference>
<keyword evidence="3 7" id="KW-0645">Protease</keyword>
<dbReference type="PANTHER" id="PTHR11802:SF3">
    <property type="entry name" value="RETINOID-INDUCIBLE SERINE CARBOXYPEPTIDASE"/>
    <property type="match status" value="1"/>
</dbReference>
<keyword evidence="4" id="KW-0732">Signal</keyword>
<evidence type="ECO:0000256" key="2">
    <source>
        <dbReference type="ARBA" id="ARBA00022645"/>
    </source>
</evidence>
<dbReference type="EnsemblMetazoa" id="AATE007765-RA">
    <property type="protein sequence ID" value="AATE007765-PA.1"/>
    <property type="gene ID" value="AATE007765"/>
</dbReference>
<dbReference type="AlphaFoldDB" id="A0A182IY67"/>
<evidence type="ECO:0000256" key="7">
    <source>
        <dbReference type="RuleBase" id="RU361156"/>
    </source>
</evidence>
<keyword evidence="5 7" id="KW-0378">Hydrolase</keyword>
<keyword evidence="6" id="KW-0325">Glycoprotein</keyword>
<keyword evidence="2 7" id="KW-0121">Carboxypeptidase</keyword>
<evidence type="ECO:0000256" key="1">
    <source>
        <dbReference type="ARBA" id="ARBA00009431"/>
    </source>
</evidence>
<organism evidence="8">
    <name type="scientific">Anopheles atroparvus</name>
    <name type="common">European mosquito</name>
    <dbReference type="NCBI Taxonomy" id="41427"/>
    <lineage>
        <taxon>Eukaryota</taxon>
        <taxon>Metazoa</taxon>
        <taxon>Ecdysozoa</taxon>
        <taxon>Arthropoda</taxon>
        <taxon>Hexapoda</taxon>
        <taxon>Insecta</taxon>
        <taxon>Pterygota</taxon>
        <taxon>Neoptera</taxon>
        <taxon>Endopterygota</taxon>
        <taxon>Diptera</taxon>
        <taxon>Nematocera</taxon>
        <taxon>Culicoidea</taxon>
        <taxon>Culicidae</taxon>
        <taxon>Anophelinae</taxon>
        <taxon>Anopheles</taxon>
    </lineage>
</organism>
<dbReference type="Pfam" id="PF00450">
    <property type="entry name" value="Peptidase_S10"/>
    <property type="match status" value="1"/>
</dbReference>
<dbReference type="PANTHER" id="PTHR11802">
    <property type="entry name" value="SERINE PROTEASE FAMILY S10 SERINE CARBOXYPEPTIDASE"/>
    <property type="match status" value="1"/>
</dbReference>
<dbReference type="EC" id="3.4.16.-" evidence="7"/>
<evidence type="ECO:0000256" key="4">
    <source>
        <dbReference type="ARBA" id="ARBA00022729"/>
    </source>
</evidence>
<dbReference type="PRINTS" id="PR00724">
    <property type="entry name" value="CRBOXYPTASEC"/>
</dbReference>
<dbReference type="STRING" id="41427.A0A182IY67"/>
<protein>
    <recommendedName>
        <fullName evidence="7">Carboxypeptidase</fullName>
        <ecNumber evidence="7">3.4.16.-</ecNumber>
    </recommendedName>
</protein>
<evidence type="ECO:0000313" key="8">
    <source>
        <dbReference type="EnsemblMetazoa" id="AATE007765-PA.1"/>
    </source>
</evidence>
<dbReference type="SUPFAM" id="SSF53474">
    <property type="entry name" value="alpha/beta-Hydrolases"/>
    <property type="match status" value="1"/>
</dbReference>
<evidence type="ECO:0000256" key="6">
    <source>
        <dbReference type="ARBA" id="ARBA00023180"/>
    </source>
</evidence>
<dbReference type="VEuPathDB" id="VectorBase:AATE007765"/>
<reference evidence="8" key="1">
    <citation type="submission" date="2022-08" db="UniProtKB">
        <authorList>
            <consortium name="EnsemblMetazoa"/>
        </authorList>
    </citation>
    <scope>IDENTIFICATION</scope>
    <source>
        <strain evidence="8">EBRO</strain>
    </source>
</reference>